<dbReference type="Proteomes" id="UP001165740">
    <property type="component" value="Chromosome 1"/>
</dbReference>
<name>A0A9U8ECN1_BIOGL</name>
<accession>A0A9U8ECN1</accession>
<keyword evidence="2" id="KW-1185">Reference proteome</keyword>
<evidence type="ECO:0000256" key="1">
    <source>
        <dbReference type="SAM" id="SignalP"/>
    </source>
</evidence>
<dbReference type="RefSeq" id="XP_013082635.2">
    <property type="nucleotide sequence ID" value="XM_013227181.2"/>
</dbReference>
<dbReference type="AlphaFoldDB" id="A0A9U8ECN1"/>
<dbReference type="InterPro" id="IPR010404">
    <property type="entry name" value="CpcT/CpeT"/>
</dbReference>
<dbReference type="GO" id="GO:0016829">
    <property type="term" value="F:lyase activity"/>
    <property type="evidence" value="ECO:0007669"/>
    <property type="project" value="InterPro"/>
</dbReference>
<dbReference type="Gene3D" id="2.40.128.590">
    <property type="entry name" value="CpcT/CpeT domain"/>
    <property type="match status" value="1"/>
</dbReference>
<dbReference type="InterPro" id="IPR038672">
    <property type="entry name" value="CpcT/CpeT_sf"/>
</dbReference>
<keyword evidence="1" id="KW-0732">Signal</keyword>
<organism evidence="2 3">
    <name type="scientific">Biomphalaria glabrata</name>
    <name type="common">Bloodfluke planorb</name>
    <name type="synonym">Freshwater snail</name>
    <dbReference type="NCBI Taxonomy" id="6526"/>
    <lineage>
        <taxon>Eukaryota</taxon>
        <taxon>Metazoa</taxon>
        <taxon>Spiralia</taxon>
        <taxon>Lophotrochozoa</taxon>
        <taxon>Mollusca</taxon>
        <taxon>Gastropoda</taxon>
        <taxon>Heterobranchia</taxon>
        <taxon>Euthyneura</taxon>
        <taxon>Panpulmonata</taxon>
        <taxon>Hygrophila</taxon>
        <taxon>Lymnaeoidea</taxon>
        <taxon>Planorbidae</taxon>
        <taxon>Biomphalaria</taxon>
    </lineage>
</organism>
<proteinExistence type="predicted"/>
<dbReference type="GeneID" id="106067911"/>
<evidence type="ECO:0000313" key="2">
    <source>
        <dbReference type="Proteomes" id="UP001165740"/>
    </source>
</evidence>
<gene>
    <name evidence="3" type="primary">LOC106067911</name>
</gene>
<dbReference type="KEGG" id="bgt:106067911"/>
<sequence length="230" mass="26198">MTRLKLILILVLFSGNFDVSVSQALSENVYTFLSLFNGYYTNKEQRATDALDVEVHDRHDAVSTLMRPVQIAALPNNWTMYVEESDYGIVHRMDILVISEDEFGIIHVQPLIVKKPEGYKPMQYEQGDLTDIELESMTSPPECEALFTRVERNVYVGSVPDCVSKLSAVRKIPPPYSFTITCDALSVLVCSHASWESFSRLPYVICKRRSYELPTQWTEGIDFPAQCNKN</sequence>
<feature type="signal peptide" evidence="1">
    <location>
        <begin position="1"/>
        <end position="22"/>
    </location>
</feature>
<dbReference type="Pfam" id="PF06206">
    <property type="entry name" value="CpeT"/>
    <property type="match status" value="1"/>
</dbReference>
<evidence type="ECO:0000313" key="3">
    <source>
        <dbReference type="RefSeq" id="XP_013082635.2"/>
    </source>
</evidence>
<feature type="chain" id="PRO_5040743969" evidence="1">
    <location>
        <begin position="23"/>
        <end position="230"/>
    </location>
</feature>
<protein>
    <submittedName>
        <fullName evidence="3">Uncharacterized protein LOC106067911</fullName>
    </submittedName>
</protein>
<reference evidence="3" key="1">
    <citation type="submission" date="2025-08" db="UniProtKB">
        <authorList>
            <consortium name="RefSeq"/>
        </authorList>
    </citation>
    <scope>IDENTIFICATION</scope>
</reference>